<dbReference type="PANTHER" id="PTHR43135:SF3">
    <property type="entry name" value="ALPHA-D-RIBOSE 1-METHYLPHOSPHONATE 5-TRIPHOSPHATE DIPHOSPHATASE"/>
    <property type="match status" value="1"/>
</dbReference>
<dbReference type="RefSeq" id="WP_256136339.1">
    <property type="nucleotide sequence ID" value="NZ_JANGAB010000005.1"/>
</dbReference>
<dbReference type="InterPro" id="IPR051781">
    <property type="entry name" value="Metallo-dep_Hydrolase"/>
</dbReference>
<protein>
    <submittedName>
        <fullName evidence="2">Amidohydrolase family protein</fullName>
    </submittedName>
</protein>
<proteinExistence type="predicted"/>
<organism evidence="2 3">
    <name type="scientific">Bittarella massiliensis</name>
    <name type="common">ex Durand et al. 2017</name>
    <dbReference type="NCBI Taxonomy" id="1720313"/>
    <lineage>
        <taxon>Bacteria</taxon>
        <taxon>Bacillati</taxon>
        <taxon>Bacillota</taxon>
        <taxon>Clostridia</taxon>
        <taxon>Eubacteriales</taxon>
        <taxon>Oscillospiraceae</taxon>
        <taxon>Bittarella (ex Durand et al. 2017)</taxon>
    </lineage>
</organism>
<dbReference type="GO" id="GO:0016810">
    <property type="term" value="F:hydrolase activity, acting on carbon-nitrogen (but not peptide) bonds"/>
    <property type="evidence" value="ECO:0007669"/>
    <property type="project" value="InterPro"/>
</dbReference>
<sequence length="409" mass="43892">MKKVLFCGQLFPATGEEVLRDQAVLIDGETIEAVMPRAQFGGEDYQVIDLSDKFVTPGLIDAHVHTNIDGELNFMEQMISETVGACTIRSLCNARSDLMAGFTSLRDMGSYGFADIALRDGINAGKVVGPRMLCSGLCIGSTGGHADSWFNPYITGMHEYGYVIDGPDEARKAARLMFKYGADQLKIMATGGVGSPGEPGAPELSFEEMKAMLDIANSRGKLSSAHAHGAQGIKNAIRAGVATIEHGMLMDDECIDLMAAHGTYLVPTIIAGDRIVEYGTDAGIPASAVEKSARCLENHQRNLAKCREKGVKIGFGTDAGTFFNHHGEQTYELVLMVRYGFTPAQALLAATKVNAELMRWSDRVGTVEAGKFADFAAFDQNLLEHIEAVSDCSFVMKGGQVCKGQAPAE</sequence>
<dbReference type="CDD" id="cd01299">
    <property type="entry name" value="Met_dep_hydrolase_A"/>
    <property type="match status" value="1"/>
</dbReference>
<dbReference type="InterPro" id="IPR006680">
    <property type="entry name" value="Amidohydro-rel"/>
</dbReference>
<comment type="caution">
    <text evidence="2">The sequence shown here is derived from an EMBL/GenBank/DDBJ whole genome shotgun (WGS) entry which is preliminary data.</text>
</comment>
<dbReference type="AlphaFoldDB" id="A0AAW5KD08"/>
<evidence type="ECO:0000313" key="2">
    <source>
        <dbReference type="EMBL" id="MCQ4949935.1"/>
    </source>
</evidence>
<dbReference type="PANTHER" id="PTHR43135">
    <property type="entry name" value="ALPHA-D-RIBOSE 1-METHYLPHOSPHONATE 5-TRIPHOSPHATE DIPHOSPHATASE"/>
    <property type="match status" value="1"/>
</dbReference>
<gene>
    <name evidence="2" type="ORF">NE646_09715</name>
</gene>
<dbReference type="InterPro" id="IPR011059">
    <property type="entry name" value="Metal-dep_hydrolase_composite"/>
</dbReference>
<evidence type="ECO:0000313" key="3">
    <source>
        <dbReference type="Proteomes" id="UP001205063"/>
    </source>
</evidence>
<dbReference type="Proteomes" id="UP001205063">
    <property type="component" value="Unassembled WGS sequence"/>
</dbReference>
<dbReference type="Gene3D" id="2.30.40.10">
    <property type="entry name" value="Urease, subunit C, domain 1"/>
    <property type="match status" value="1"/>
</dbReference>
<dbReference type="SUPFAM" id="SSF51556">
    <property type="entry name" value="Metallo-dependent hydrolases"/>
    <property type="match status" value="1"/>
</dbReference>
<dbReference type="Gene3D" id="3.20.20.140">
    <property type="entry name" value="Metal-dependent hydrolases"/>
    <property type="match status" value="1"/>
</dbReference>
<reference evidence="2" key="1">
    <citation type="submission" date="2022-06" db="EMBL/GenBank/DDBJ databases">
        <title>Isolation of gut microbiota from human fecal samples.</title>
        <authorList>
            <person name="Pamer E.G."/>
            <person name="Barat B."/>
            <person name="Waligurski E."/>
            <person name="Medina S."/>
            <person name="Paddock L."/>
            <person name="Mostad J."/>
        </authorList>
    </citation>
    <scope>NUCLEOTIDE SEQUENCE</scope>
    <source>
        <strain evidence="2">DFI.7.96</strain>
    </source>
</reference>
<dbReference type="EMBL" id="JANGAB010000005">
    <property type="protein sequence ID" value="MCQ4949935.1"/>
    <property type="molecule type" value="Genomic_DNA"/>
</dbReference>
<name>A0AAW5KD08_9FIRM</name>
<dbReference type="SUPFAM" id="SSF51338">
    <property type="entry name" value="Composite domain of metallo-dependent hydrolases"/>
    <property type="match status" value="1"/>
</dbReference>
<dbReference type="InterPro" id="IPR032466">
    <property type="entry name" value="Metal_Hydrolase"/>
</dbReference>
<dbReference type="Pfam" id="PF01979">
    <property type="entry name" value="Amidohydro_1"/>
    <property type="match status" value="1"/>
</dbReference>
<accession>A0AAW5KD08</accession>
<dbReference type="InterPro" id="IPR057744">
    <property type="entry name" value="OTAase-like"/>
</dbReference>
<feature type="domain" description="Amidohydrolase-related" evidence="1">
    <location>
        <begin position="54"/>
        <end position="401"/>
    </location>
</feature>
<evidence type="ECO:0000259" key="1">
    <source>
        <dbReference type="Pfam" id="PF01979"/>
    </source>
</evidence>